<dbReference type="EMBL" id="VDLX02000005">
    <property type="protein sequence ID" value="KAB8194884.1"/>
    <property type="molecule type" value="Genomic_DNA"/>
</dbReference>
<dbReference type="Gene3D" id="3.30.465.10">
    <property type="match status" value="1"/>
</dbReference>
<dbReference type="GO" id="GO:0008720">
    <property type="term" value="F:D-lactate dehydrogenase (NAD+) activity"/>
    <property type="evidence" value="ECO:0007669"/>
    <property type="project" value="TreeGrafter"/>
</dbReference>
<dbReference type="InterPro" id="IPR016167">
    <property type="entry name" value="FAD-bd_PCMH_sub1"/>
</dbReference>
<dbReference type="Gene3D" id="3.30.43.10">
    <property type="entry name" value="Uridine Diphospho-n-acetylenolpyruvylglucosamine Reductase, domain 2"/>
    <property type="match status" value="1"/>
</dbReference>
<dbReference type="InterPro" id="IPR006094">
    <property type="entry name" value="Oxid_FAD_bind_N"/>
</dbReference>
<dbReference type="InterPro" id="IPR016164">
    <property type="entry name" value="FAD-linked_Oxase-like_C"/>
</dbReference>
<dbReference type="OrthoDB" id="9770306at2"/>
<dbReference type="SUPFAM" id="SSF46548">
    <property type="entry name" value="alpha-helical ferredoxin"/>
    <property type="match status" value="1"/>
</dbReference>
<dbReference type="InterPro" id="IPR004113">
    <property type="entry name" value="FAD-bd_oxidored_4_C"/>
</dbReference>
<dbReference type="Gene3D" id="3.30.70.2740">
    <property type="match status" value="1"/>
</dbReference>
<evidence type="ECO:0000256" key="4">
    <source>
        <dbReference type="ARBA" id="ARBA00023002"/>
    </source>
</evidence>
<reference evidence="5 6" key="1">
    <citation type="submission" date="2019-10" db="EMBL/GenBank/DDBJ databases">
        <title>Nonomuraea sp. nov., isolated from Phyllanthus amarus.</title>
        <authorList>
            <person name="Klykleung N."/>
            <person name="Tanasupawat S."/>
        </authorList>
    </citation>
    <scope>NUCLEOTIDE SEQUENCE [LARGE SCALE GENOMIC DNA]</scope>
    <source>
        <strain evidence="5 6">PA1-10</strain>
    </source>
</reference>
<dbReference type="SUPFAM" id="SSF55103">
    <property type="entry name" value="FAD-linked oxidases, C-terminal domain"/>
    <property type="match status" value="1"/>
</dbReference>
<evidence type="ECO:0000313" key="5">
    <source>
        <dbReference type="EMBL" id="KAB8194884.1"/>
    </source>
</evidence>
<protein>
    <submittedName>
        <fullName evidence="5">FAD-binding protein</fullName>
    </submittedName>
</protein>
<dbReference type="InterPro" id="IPR016166">
    <property type="entry name" value="FAD-bd_PCMH"/>
</dbReference>
<name>A0A5C4WKZ4_9ACTN</name>
<keyword evidence="3" id="KW-0274">FAD</keyword>
<dbReference type="AlphaFoldDB" id="A0A5C4WKZ4"/>
<evidence type="ECO:0000256" key="3">
    <source>
        <dbReference type="ARBA" id="ARBA00022827"/>
    </source>
</evidence>
<dbReference type="InterPro" id="IPR016171">
    <property type="entry name" value="Vanillyl_alc_oxidase_C-sub2"/>
</dbReference>
<dbReference type="GO" id="GO:0004458">
    <property type="term" value="F:D-lactate dehydrogenase (cytochrome) activity"/>
    <property type="evidence" value="ECO:0007669"/>
    <property type="project" value="TreeGrafter"/>
</dbReference>
<keyword evidence="6" id="KW-1185">Reference proteome</keyword>
<dbReference type="SUPFAM" id="SSF56176">
    <property type="entry name" value="FAD-binding/transporter-associated domain-like"/>
    <property type="match status" value="1"/>
</dbReference>
<dbReference type="InterPro" id="IPR004017">
    <property type="entry name" value="Cys_rich_dom"/>
</dbReference>
<dbReference type="Pfam" id="PF01565">
    <property type="entry name" value="FAD_binding_4"/>
    <property type="match status" value="1"/>
</dbReference>
<evidence type="ECO:0000256" key="1">
    <source>
        <dbReference type="ARBA" id="ARBA00001974"/>
    </source>
</evidence>
<sequence length="1023" mass="111498">MRRVWRLPPRAWRLAVTSTRHRRHQPVELVDRGRLARDLRRAVAGEVRFDPGGRALYANDASIYRQVPVGVVIPRHEDDVAAALEVCRAYEAPVLGRGCGTGLAGQSVNAAVVFDFSKYMNRILELDPHGRTARVQPGVICDRLREAAGRHGLTFAPDPATHDRCTLGGMIGNNSCGTHSVMGGKTVDNVISLEVMTYDGTHITVGVTDDVRLGQVLEAGGRQAEIYAALLRLRDRYAGAIREGYPDLPRRVSGYNLDDLLPERGFDLAKALVGSESTCVLVTAATVRLLPDPPHHSLLVIGYQDAATAADHVPELLGGEGLIGLECFDAGVLGNLDRHGEHVPGMDELPDGSAWLLAEYGAGSQREANALVEAAKARTGAGTPKVFEDEAGQRDVWEVRRSAIEYTRIPGQHAGLAGWEDAALPPERLGDYIREYCDLVRRHGYHTVLFGHFGQGCLHNRLDLDLQTADGIANFEAFLAEAGDLVVRYGGSLSGEHGDGQLRANQLVKMFGPELVGAFAEFKAVFDPDGRMNPGKVVAPYNPVQNLRLGTDYEPRQVETYFAYPEDEHGFADAVNRCFGIGKCRRTSGGTMCPSFMVTREEEHTTRGRARLLFEMMSGQLRGKGWRDPNVKRALELCLSCKGCKGDCPVSVDMATYKAEFLAHHYRGRPRPRQAYALGLIPLWARAASRLPGVANTALAAPVLGRTARLLAGVAPERRAPTLAARTFRRLFAEHEAPGGGRPEVLLWPDTFTDHFAPDIGLAAVTVLEGAGYRVRLPGRRLCCGRPLYDYGMLPTARRWLRRILDELREPIRDGVRLVGLEPSCLAVFRDELVNLFPGDADARRLAAQTRTLGEFLSEAGYEPPRLERRALVQVHCHQKAVLTHDSERDLLAAMGLDVHVPDSGCCGLAGSFGYERGRRHEVSMAAGERVILPAVRDADDGTVIVADGFSCREQIAGGTDRRALHLAQVLRLATEHGPGGPPGRPEDACRSEAPKARLGLAAVGVTAAAGLAYALRRERDSR</sequence>
<dbReference type="Pfam" id="PF13183">
    <property type="entry name" value="Fer4_8"/>
    <property type="match status" value="1"/>
</dbReference>
<dbReference type="InterPro" id="IPR036318">
    <property type="entry name" value="FAD-bd_PCMH-like_sf"/>
</dbReference>
<dbReference type="PROSITE" id="PS51387">
    <property type="entry name" value="FAD_PCMH"/>
    <property type="match status" value="1"/>
</dbReference>
<dbReference type="Pfam" id="PF02754">
    <property type="entry name" value="CCG"/>
    <property type="match status" value="1"/>
</dbReference>
<dbReference type="GO" id="GO:0071949">
    <property type="term" value="F:FAD binding"/>
    <property type="evidence" value="ECO:0007669"/>
    <property type="project" value="InterPro"/>
</dbReference>
<dbReference type="InterPro" id="IPR017896">
    <property type="entry name" value="4Fe4S_Fe-S-bd"/>
</dbReference>
<comment type="cofactor">
    <cofactor evidence="1">
        <name>FAD</name>
        <dbReference type="ChEBI" id="CHEBI:57692"/>
    </cofactor>
</comment>
<proteinExistence type="predicted"/>
<evidence type="ECO:0000256" key="2">
    <source>
        <dbReference type="ARBA" id="ARBA00022630"/>
    </source>
</evidence>
<dbReference type="PANTHER" id="PTHR11748">
    <property type="entry name" value="D-LACTATE DEHYDROGENASE"/>
    <property type="match status" value="1"/>
</dbReference>
<dbReference type="PANTHER" id="PTHR11748:SF119">
    <property type="entry name" value="D-2-HYDROXYGLUTARATE DEHYDROGENASE"/>
    <property type="match status" value="1"/>
</dbReference>
<comment type="caution">
    <text evidence="5">The sequence shown here is derived from an EMBL/GenBank/DDBJ whole genome shotgun (WGS) entry which is preliminary data.</text>
</comment>
<organism evidence="5 6">
    <name type="scientific">Nonomuraea phyllanthi</name>
    <dbReference type="NCBI Taxonomy" id="2219224"/>
    <lineage>
        <taxon>Bacteria</taxon>
        <taxon>Bacillati</taxon>
        <taxon>Actinomycetota</taxon>
        <taxon>Actinomycetes</taxon>
        <taxon>Streptosporangiales</taxon>
        <taxon>Streptosporangiaceae</taxon>
        <taxon>Nonomuraea</taxon>
    </lineage>
</organism>
<dbReference type="Proteomes" id="UP000312512">
    <property type="component" value="Unassembled WGS sequence"/>
</dbReference>
<accession>A0A5C4WKZ4</accession>
<keyword evidence="4" id="KW-0560">Oxidoreductase</keyword>
<gene>
    <name evidence="5" type="ORF">FH608_017195</name>
</gene>
<evidence type="ECO:0000313" key="6">
    <source>
        <dbReference type="Proteomes" id="UP000312512"/>
    </source>
</evidence>
<dbReference type="GO" id="GO:1903457">
    <property type="term" value="P:lactate catabolic process"/>
    <property type="evidence" value="ECO:0007669"/>
    <property type="project" value="TreeGrafter"/>
</dbReference>
<dbReference type="Gene3D" id="1.10.45.10">
    <property type="entry name" value="Vanillyl-alcohol Oxidase, Chain A, domain 4"/>
    <property type="match status" value="1"/>
</dbReference>
<dbReference type="Pfam" id="PF02913">
    <property type="entry name" value="FAD-oxidase_C"/>
    <property type="match status" value="1"/>
</dbReference>
<dbReference type="InterPro" id="IPR016169">
    <property type="entry name" value="FAD-bd_PCMH_sub2"/>
</dbReference>
<keyword evidence="2" id="KW-0285">Flavoprotein</keyword>